<dbReference type="InterPro" id="IPR025824">
    <property type="entry name" value="OB-fold_nuc-bd_dom"/>
</dbReference>
<feature type="domain" description="Exonuclease VII large subunit C-terminal" evidence="7">
    <location>
        <begin position="125"/>
        <end position="342"/>
    </location>
</feature>
<evidence type="ECO:0000313" key="10">
    <source>
        <dbReference type="Proteomes" id="UP001144612"/>
    </source>
</evidence>
<dbReference type="GO" id="GO:0008855">
    <property type="term" value="F:exodeoxyribonuclease VII activity"/>
    <property type="evidence" value="ECO:0007669"/>
    <property type="project" value="UniProtKB-EC"/>
</dbReference>
<evidence type="ECO:0000259" key="7">
    <source>
        <dbReference type="Pfam" id="PF02601"/>
    </source>
</evidence>
<comment type="similarity">
    <text evidence="5 6">Belongs to the XseA family.</text>
</comment>
<dbReference type="HAMAP" id="MF_00378">
    <property type="entry name" value="Exonuc_7_L"/>
    <property type="match status" value="1"/>
</dbReference>
<comment type="function">
    <text evidence="5">Bidirectionally degrades single-stranded DNA into large acid-insoluble oligonucleotides, which are then degraded further into small acid-soluble oligonucleotides.</text>
</comment>
<keyword evidence="2 5" id="KW-0540">Nuclease</keyword>
<dbReference type="PANTHER" id="PTHR30008:SF0">
    <property type="entry name" value="EXODEOXYRIBONUCLEASE 7 LARGE SUBUNIT"/>
    <property type="match status" value="1"/>
</dbReference>
<organism evidence="9 10">
    <name type="scientific">Clostridium brassicae</name>
    <dbReference type="NCBI Taxonomy" id="2999072"/>
    <lineage>
        <taxon>Bacteria</taxon>
        <taxon>Bacillati</taxon>
        <taxon>Bacillota</taxon>
        <taxon>Clostridia</taxon>
        <taxon>Eubacteriales</taxon>
        <taxon>Clostridiaceae</taxon>
        <taxon>Clostridium</taxon>
    </lineage>
</organism>
<evidence type="ECO:0000256" key="1">
    <source>
        <dbReference type="ARBA" id="ARBA00022490"/>
    </source>
</evidence>
<evidence type="ECO:0000259" key="8">
    <source>
        <dbReference type="Pfam" id="PF13742"/>
    </source>
</evidence>
<feature type="domain" description="OB-fold nucleic acid binding" evidence="8">
    <location>
        <begin position="6"/>
        <end position="101"/>
    </location>
</feature>
<dbReference type="EC" id="3.1.11.6" evidence="5"/>
<dbReference type="Pfam" id="PF02601">
    <property type="entry name" value="Exonuc_VII_L"/>
    <property type="match status" value="1"/>
</dbReference>
<comment type="subcellular location">
    <subcellularLocation>
        <location evidence="5 6">Cytoplasm</location>
    </subcellularLocation>
</comment>
<evidence type="ECO:0000256" key="4">
    <source>
        <dbReference type="ARBA" id="ARBA00022839"/>
    </source>
</evidence>
<dbReference type="InterPro" id="IPR003753">
    <property type="entry name" value="Exonuc_VII_L"/>
</dbReference>
<keyword evidence="3 5" id="KW-0378">Hydrolase</keyword>
<comment type="subunit">
    <text evidence="5">Heterooligomer composed of large and small subunits.</text>
</comment>
<keyword evidence="1 5" id="KW-0963">Cytoplasm</keyword>
<comment type="caution">
    <text evidence="9">The sequence shown here is derived from an EMBL/GenBank/DDBJ whole genome shotgun (WGS) entry which is preliminary data.</text>
</comment>
<dbReference type="PANTHER" id="PTHR30008">
    <property type="entry name" value="EXODEOXYRIBONUCLEASE 7 LARGE SUBUNIT"/>
    <property type="match status" value="1"/>
</dbReference>
<evidence type="ECO:0000256" key="5">
    <source>
        <dbReference type="HAMAP-Rule" id="MF_00378"/>
    </source>
</evidence>
<protein>
    <recommendedName>
        <fullName evidence="5">Exodeoxyribonuclease 7 large subunit</fullName>
        <ecNumber evidence="5">3.1.11.6</ecNumber>
    </recommendedName>
    <alternativeName>
        <fullName evidence="5">Exodeoxyribonuclease VII large subunit</fullName>
        <shortName evidence="5">Exonuclease VII large subunit</shortName>
    </alternativeName>
</protein>
<dbReference type="NCBIfam" id="TIGR00237">
    <property type="entry name" value="xseA"/>
    <property type="match status" value="1"/>
</dbReference>
<evidence type="ECO:0000313" key="9">
    <source>
        <dbReference type="EMBL" id="MCY6959968.1"/>
    </source>
</evidence>
<proteinExistence type="inferred from homology"/>
<name>A0ABT4DCD2_9CLOT</name>
<comment type="catalytic activity">
    <reaction evidence="5 6">
        <text>Exonucleolytic cleavage in either 5'- to 3'- or 3'- to 5'-direction to yield nucleoside 5'-phosphates.</text>
        <dbReference type="EC" id="3.1.11.6"/>
    </reaction>
</comment>
<evidence type="ECO:0000256" key="6">
    <source>
        <dbReference type="RuleBase" id="RU004355"/>
    </source>
</evidence>
<keyword evidence="4 5" id="KW-0269">Exonuclease</keyword>
<gene>
    <name evidence="5 9" type="primary">xseA</name>
    <name evidence="9" type="ORF">OW729_15200</name>
</gene>
<keyword evidence="10" id="KW-1185">Reference proteome</keyword>
<sequence length="402" mass="45960">MYIKTLTVSQLNSYIKKVVDNDFILRNACVKGEISNLKLHSSGHMYFSLKDEYGKINCIMFRSAVNTLNFCPEEGERVLIKGRVSVYSKEGLYQFYCEEMEKDGLGELYMAFLKLKEKLSNEGIFDEIYKKTIPRYPKKIGVITSPTGAAIRDIINVIKRRNPRLDILIYPSLVQGEKASKDIIRGIKYFDKREDIDTIILARGGGAIEELWAFNNEDLAYAIYKCNKPIISGVGHETDITICDFVSDLRAPTPSAAAEVASFNLYDTNVKIKSYKDILKYEIQKKIDEKCRELKLLENKLRLHNPTNYIANQYIKIDNLKQNLTYKITSKIDYEKSRLAKVNSLLNAHNPLNVLNKGYAVIQDKNNNVISSTKDIQKLRQLKIVLKDGTVNLNVAKVEEVK</sequence>
<dbReference type="InterPro" id="IPR020579">
    <property type="entry name" value="Exonuc_VII_lsu_C"/>
</dbReference>
<evidence type="ECO:0000256" key="3">
    <source>
        <dbReference type="ARBA" id="ARBA00022801"/>
    </source>
</evidence>
<dbReference type="RefSeq" id="WP_268062402.1">
    <property type="nucleotide sequence ID" value="NZ_JAPQFJ010000018.1"/>
</dbReference>
<dbReference type="CDD" id="cd04489">
    <property type="entry name" value="ExoVII_LU_OBF"/>
    <property type="match status" value="1"/>
</dbReference>
<accession>A0ABT4DCD2</accession>
<dbReference type="EMBL" id="JAPQFJ010000018">
    <property type="protein sequence ID" value="MCY6959968.1"/>
    <property type="molecule type" value="Genomic_DNA"/>
</dbReference>
<dbReference type="Pfam" id="PF13742">
    <property type="entry name" value="tRNA_anti_2"/>
    <property type="match status" value="1"/>
</dbReference>
<dbReference type="Proteomes" id="UP001144612">
    <property type="component" value="Unassembled WGS sequence"/>
</dbReference>
<evidence type="ECO:0000256" key="2">
    <source>
        <dbReference type="ARBA" id="ARBA00022722"/>
    </source>
</evidence>
<reference evidence="9" key="1">
    <citation type="submission" date="2022-12" db="EMBL/GenBank/DDBJ databases">
        <title>Clostridium sp. nov., isolated from industrial wastewater.</title>
        <authorList>
            <person name="Jiayan W."/>
        </authorList>
    </citation>
    <scope>NUCLEOTIDE SEQUENCE</scope>
    <source>
        <strain evidence="9">ZC22-4</strain>
    </source>
</reference>